<evidence type="ECO:0000313" key="11">
    <source>
        <dbReference type="Proteomes" id="UP000290204"/>
    </source>
</evidence>
<evidence type="ECO:0000256" key="4">
    <source>
        <dbReference type="ARBA" id="ARBA00022679"/>
    </source>
</evidence>
<proteinExistence type="predicted"/>
<evidence type="ECO:0000256" key="3">
    <source>
        <dbReference type="ARBA" id="ARBA00022676"/>
    </source>
</evidence>
<sequence length="565" mass="65477">MLPFFMTYSIKRLIVYLRFIMNRFASYLLITVLAALLFFHSLGKVALFDWDEINFAESAREMIETGNYMQVQINYEPFWEKPPLFFWMQVASMKVFGVNEFAARLPNALCGVATLLILFGIGRRLHNEQFGLWWAFIYAGTFLPHLYFKSGIIDPWFNLFIFLGIYFLARFLAAKVERTPFLQHLILSGLFTGVAILTKGPVALLVVLLSYAVFILFNRWKGWVNIKYYLIWGLVVLLVTLVWFGLEIAEHGWWFVNEFITYQVRLFKTKDAGHGGFLLYHFVVVLIGCFPASLLIFRYRNQQYENKTQQVFRMLMIASLIVILVVFTIVKTKIVHYSSFTYLPIGYLAAATITGIINRTATIKGWQKIALLLLGIIWSFLFIALPLIGNNIHWIKPLLTKDAFAMANIEAQVSWNYYLMAPGILFLAAVILSFAWLQKKKFQKAFVLLLIACIGSMQVLLTSFAPRIEQYSQHAAIEFYESLQGKDVYIKTLGYKSYAQYFYTLIKPGLRKETKDENWLLTGQVDKPTYFISKNTYEPEVMKNYADKVEVVGRKNGFVFYKRKG</sequence>
<evidence type="ECO:0000256" key="5">
    <source>
        <dbReference type="ARBA" id="ARBA00022692"/>
    </source>
</evidence>
<dbReference type="Proteomes" id="UP000290204">
    <property type="component" value="Unassembled WGS sequence"/>
</dbReference>
<keyword evidence="4 10" id="KW-0808">Transferase</keyword>
<keyword evidence="11" id="KW-1185">Reference proteome</keyword>
<feature type="transmembrane region" description="Helical" evidence="8">
    <location>
        <begin position="108"/>
        <end position="125"/>
    </location>
</feature>
<feature type="transmembrane region" description="Helical" evidence="8">
    <location>
        <begin position="311"/>
        <end position="330"/>
    </location>
</feature>
<feature type="transmembrane region" description="Helical" evidence="8">
    <location>
        <begin position="131"/>
        <end position="148"/>
    </location>
</feature>
<feature type="transmembrane region" description="Helical" evidence="8">
    <location>
        <begin position="277"/>
        <end position="299"/>
    </location>
</feature>
<evidence type="ECO:0000313" key="10">
    <source>
        <dbReference type="EMBL" id="RXK59277.1"/>
    </source>
</evidence>
<evidence type="ECO:0000259" key="9">
    <source>
        <dbReference type="Pfam" id="PF13231"/>
    </source>
</evidence>
<feature type="transmembrane region" description="Helical" evidence="8">
    <location>
        <begin position="369"/>
        <end position="395"/>
    </location>
</feature>
<dbReference type="PANTHER" id="PTHR33908">
    <property type="entry name" value="MANNOSYLTRANSFERASE YKCB-RELATED"/>
    <property type="match status" value="1"/>
</dbReference>
<dbReference type="RefSeq" id="WP_129131581.1">
    <property type="nucleotide sequence ID" value="NZ_SDHW01000004.1"/>
</dbReference>
<feature type="transmembrane region" description="Helical" evidence="8">
    <location>
        <begin position="446"/>
        <end position="465"/>
    </location>
</feature>
<gene>
    <name evidence="10" type="ORF">ESA94_14140</name>
</gene>
<dbReference type="GO" id="GO:0005886">
    <property type="term" value="C:plasma membrane"/>
    <property type="evidence" value="ECO:0007669"/>
    <property type="project" value="UniProtKB-SubCell"/>
</dbReference>
<evidence type="ECO:0000256" key="6">
    <source>
        <dbReference type="ARBA" id="ARBA00022989"/>
    </source>
</evidence>
<protein>
    <submittedName>
        <fullName evidence="10">Glycosyltransferase family 39 protein</fullName>
    </submittedName>
</protein>
<keyword evidence="7 8" id="KW-0472">Membrane</keyword>
<feature type="domain" description="Glycosyltransferase RgtA/B/C/D-like" evidence="9">
    <location>
        <begin position="81"/>
        <end position="243"/>
    </location>
</feature>
<dbReference type="GO" id="GO:0016763">
    <property type="term" value="F:pentosyltransferase activity"/>
    <property type="evidence" value="ECO:0007669"/>
    <property type="project" value="TreeGrafter"/>
</dbReference>
<feature type="transmembrane region" description="Helical" evidence="8">
    <location>
        <begin position="336"/>
        <end position="357"/>
    </location>
</feature>
<keyword evidence="5 8" id="KW-0812">Transmembrane</keyword>
<feature type="transmembrane region" description="Helical" evidence="8">
    <location>
        <begin position="185"/>
        <end position="217"/>
    </location>
</feature>
<dbReference type="EMBL" id="SDHW01000004">
    <property type="protein sequence ID" value="RXK59277.1"/>
    <property type="molecule type" value="Genomic_DNA"/>
</dbReference>
<accession>A0A4Q1CH37</accession>
<dbReference type="InterPro" id="IPR050297">
    <property type="entry name" value="LipidA_mod_glycosyltrf_83"/>
</dbReference>
<name>A0A4Q1CH37_9BACT</name>
<dbReference type="InterPro" id="IPR038731">
    <property type="entry name" value="RgtA/B/C-like"/>
</dbReference>
<feature type="transmembrane region" description="Helical" evidence="8">
    <location>
        <begin position="229"/>
        <end position="246"/>
    </location>
</feature>
<dbReference type="Pfam" id="PF13231">
    <property type="entry name" value="PMT_2"/>
    <property type="match status" value="1"/>
</dbReference>
<dbReference type="GO" id="GO:0010041">
    <property type="term" value="P:response to iron(III) ion"/>
    <property type="evidence" value="ECO:0007669"/>
    <property type="project" value="TreeGrafter"/>
</dbReference>
<comment type="caution">
    <text evidence="10">The sequence shown here is derived from an EMBL/GenBank/DDBJ whole genome shotgun (WGS) entry which is preliminary data.</text>
</comment>
<feature type="transmembrane region" description="Helical" evidence="8">
    <location>
        <begin position="415"/>
        <end position="437"/>
    </location>
</feature>
<evidence type="ECO:0000256" key="7">
    <source>
        <dbReference type="ARBA" id="ARBA00023136"/>
    </source>
</evidence>
<dbReference type="OrthoDB" id="9792789at2"/>
<dbReference type="AlphaFoldDB" id="A0A4Q1CH37"/>
<reference evidence="10 11" key="1">
    <citation type="submission" date="2019-01" db="EMBL/GenBank/DDBJ databases">
        <title>Lacibacter sp. strain TTM-7.</title>
        <authorList>
            <person name="Chen W.-M."/>
        </authorList>
    </citation>
    <scope>NUCLEOTIDE SEQUENCE [LARGE SCALE GENOMIC DNA]</scope>
    <source>
        <strain evidence="10 11">TTM-7</strain>
    </source>
</reference>
<dbReference type="PANTHER" id="PTHR33908:SF3">
    <property type="entry name" value="UNDECAPRENYL PHOSPHATE-ALPHA-4-AMINO-4-DEOXY-L-ARABINOSE ARABINOSYL TRANSFERASE"/>
    <property type="match status" value="1"/>
</dbReference>
<comment type="subcellular location">
    <subcellularLocation>
        <location evidence="1">Cell membrane</location>
        <topology evidence="1">Multi-pass membrane protein</topology>
    </subcellularLocation>
</comment>
<feature type="transmembrane region" description="Helical" evidence="8">
    <location>
        <begin position="155"/>
        <end position="173"/>
    </location>
</feature>
<evidence type="ECO:0000256" key="8">
    <source>
        <dbReference type="SAM" id="Phobius"/>
    </source>
</evidence>
<keyword evidence="3" id="KW-0328">Glycosyltransferase</keyword>
<keyword evidence="6 8" id="KW-1133">Transmembrane helix</keyword>
<organism evidence="10 11">
    <name type="scientific">Lacibacter luteus</name>
    <dbReference type="NCBI Taxonomy" id="2508719"/>
    <lineage>
        <taxon>Bacteria</taxon>
        <taxon>Pseudomonadati</taxon>
        <taxon>Bacteroidota</taxon>
        <taxon>Chitinophagia</taxon>
        <taxon>Chitinophagales</taxon>
        <taxon>Chitinophagaceae</taxon>
        <taxon>Lacibacter</taxon>
    </lineage>
</organism>
<keyword evidence="2" id="KW-1003">Cell membrane</keyword>
<evidence type="ECO:0000256" key="2">
    <source>
        <dbReference type="ARBA" id="ARBA00022475"/>
    </source>
</evidence>
<dbReference type="GO" id="GO:0009103">
    <property type="term" value="P:lipopolysaccharide biosynthetic process"/>
    <property type="evidence" value="ECO:0007669"/>
    <property type="project" value="UniProtKB-ARBA"/>
</dbReference>
<evidence type="ECO:0000256" key="1">
    <source>
        <dbReference type="ARBA" id="ARBA00004651"/>
    </source>
</evidence>